<dbReference type="Proteomes" id="UP000625711">
    <property type="component" value="Unassembled WGS sequence"/>
</dbReference>
<protein>
    <submittedName>
        <fullName evidence="1">Uncharacterized protein</fullName>
    </submittedName>
</protein>
<reference evidence="1" key="1">
    <citation type="submission" date="2020-08" db="EMBL/GenBank/DDBJ databases">
        <title>Genome sequencing and assembly of the red palm weevil Rhynchophorus ferrugineus.</title>
        <authorList>
            <person name="Dias G.B."/>
            <person name="Bergman C.M."/>
            <person name="Manee M."/>
        </authorList>
    </citation>
    <scope>NUCLEOTIDE SEQUENCE</scope>
    <source>
        <strain evidence="1">AA-2017</strain>
        <tissue evidence="1">Whole larva</tissue>
    </source>
</reference>
<accession>A0A834IAT1</accession>
<name>A0A834IAT1_RHYFE</name>
<dbReference type="AlphaFoldDB" id="A0A834IAT1"/>
<comment type="caution">
    <text evidence="1">The sequence shown here is derived from an EMBL/GenBank/DDBJ whole genome shotgun (WGS) entry which is preliminary data.</text>
</comment>
<feature type="non-terminal residue" evidence="1">
    <location>
        <position position="1"/>
    </location>
</feature>
<evidence type="ECO:0000313" key="1">
    <source>
        <dbReference type="EMBL" id="KAF7275976.1"/>
    </source>
</evidence>
<keyword evidence="2" id="KW-1185">Reference proteome</keyword>
<dbReference type="EMBL" id="JAACXV010008596">
    <property type="protein sequence ID" value="KAF7275976.1"/>
    <property type="molecule type" value="Genomic_DNA"/>
</dbReference>
<organism evidence="1 2">
    <name type="scientific">Rhynchophorus ferrugineus</name>
    <name type="common">Red palm weevil</name>
    <name type="synonym">Curculio ferrugineus</name>
    <dbReference type="NCBI Taxonomy" id="354439"/>
    <lineage>
        <taxon>Eukaryota</taxon>
        <taxon>Metazoa</taxon>
        <taxon>Ecdysozoa</taxon>
        <taxon>Arthropoda</taxon>
        <taxon>Hexapoda</taxon>
        <taxon>Insecta</taxon>
        <taxon>Pterygota</taxon>
        <taxon>Neoptera</taxon>
        <taxon>Endopterygota</taxon>
        <taxon>Coleoptera</taxon>
        <taxon>Polyphaga</taxon>
        <taxon>Cucujiformia</taxon>
        <taxon>Curculionidae</taxon>
        <taxon>Dryophthorinae</taxon>
        <taxon>Rhynchophorus</taxon>
    </lineage>
</organism>
<sequence>GPGTVCHSSAHVRPYVGAINISGPRRGAADKATWPDVATPVNNEPGTGLIKITNGHLPMRDLSLSFLWDNSKVHVFPQR</sequence>
<evidence type="ECO:0000313" key="2">
    <source>
        <dbReference type="Proteomes" id="UP000625711"/>
    </source>
</evidence>
<gene>
    <name evidence="1" type="ORF">GWI33_011046</name>
</gene>
<proteinExistence type="predicted"/>